<gene>
    <name evidence="1" type="ORF">GCM10010978_06990</name>
</gene>
<keyword evidence="2" id="KW-1185">Reference proteome</keyword>
<dbReference type="EMBL" id="BMEV01000009">
    <property type="protein sequence ID" value="GGH71256.1"/>
    <property type="molecule type" value="Genomic_DNA"/>
</dbReference>
<organism evidence="1 2">
    <name type="scientific">Compostibacillus humi</name>
    <dbReference type="NCBI Taxonomy" id="1245525"/>
    <lineage>
        <taxon>Bacteria</taxon>
        <taxon>Bacillati</taxon>
        <taxon>Bacillota</taxon>
        <taxon>Bacilli</taxon>
        <taxon>Bacillales</taxon>
        <taxon>Bacillaceae</taxon>
        <taxon>Compostibacillus</taxon>
    </lineage>
</organism>
<sequence length="306" mass="34427">MVEIIATAESVEQAKSLIAAGVDILYIGEKRFGLRLPASFSYEEIKEITDFAHKEQKQVRIAVNAIMHNEHLQDVVPYLQFLLEIGVDAVVVGDPGVVHLMKKNDIAIPFVYDAQTLVTNSTQINFWAKRGATAAVLARELTKPELEEIAEKSNVPVEILVYGATCIHQSKRPLVKNYFGFVGAEEDTGKDRGLFISEPKNKDTHYSIYEDEHGTHIFATNDVNLMTVLGELKEMGIAQWKLDGIFVKGETFVKIAELFVKAKEAVTENRWTDALRDELQEQLVQLHPQERGLDKGFYVKNPTDIQ</sequence>
<evidence type="ECO:0000313" key="2">
    <source>
        <dbReference type="Proteomes" id="UP000602050"/>
    </source>
</evidence>
<reference evidence="1" key="2">
    <citation type="submission" date="2020-09" db="EMBL/GenBank/DDBJ databases">
        <authorList>
            <person name="Sun Q."/>
            <person name="Zhou Y."/>
        </authorList>
    </citation>
    <scope>NUCLEOTIDE SEQUENCE</scope>
    <source>
        <strain evidence="1">CGMCC 1.12360</strain>
    </source>
</reference>
<evidence type="ECO:0000313" key="1">
    <source>
        <dbReference type="EMBL" id="GGH71256.1"/>
    </source>
</evidence>
<reference evidence="1" key="1">
    <citation type="journal article" date="2014" name="Int. J. Syst. Evol. Microbiol.">
        <title>Complete genome sequence of Corynebacterium casei LMG S-19264T (=DSM 44701T), isolated from a smear-ripened cheese.</title>
        <authorList>
            <consortium name="US DOE Joint Genome Institute (JGI-PGF)"/>
            <person name="Walter F."/>
            <person name="Albersmeier A."/>
            <person name="Kalinowski J."/>
            <person name="Ruckert C."/>
        </authorList>
    </citation>
    <scope>NUCLEOTIDE SEQUENCE</scope>
    <source>
        <strain evidence="1">CGMCC 1.12360</strain>
    </source>
</reference>
<dbReference type="InterPro" id="IPR051454">
    <property type="entry name" value="RNA/ubiquinone_mod_enzymes"/>
</dbReference>
<dbReference type="Pfam" id="PF01136">
    <property type="entry name" value="Peptidase_U32"/>
    <property type="match status" value="1"/>
</dbReference>
<dbReference type="Proteomes" id="UP000602050">
    <property type="component" value="Unassembled WGS sequence"/>
</dbReference>
<name>A0A8J3EJE4_9BACI</name>
<dbReference type="PANTHER" id="PTHR30217">
    <property type="entry name" value="PEPTIDASE U32 FAMILY"/>
    <property type="match status" value="1"/>
</dbReference>
<protein>
    <submittedName>
        <fullName evidence="1">Peptidase U32</fullName>
    </submittedName>
</protein>
<dbReference type="InterPro" id="IPR001539">
    <property type="entry name" value="Peptidase_U32"/>
</dbReference>
<dbReference type="RefSeq" id="WP_188390992.1">
    <property type="nucleotide sequence ID" value="NZ_BMEV01000009.1"/>
</dbReference>
<proteinExistence type="predicted"/>
<dbReference type="AlphaFoldDB" id="A0A8J3EJE4"/>
<comment type="caution">
    <text evidence="1">The sequence shown here is derived from an EMBL/GenBank/DDBJ whole genome shotgun (WGS) entry which is preliminary data.</text>
</comment>
<dbReference type="PANTHER" id="PTHR30217:SF12">
    <property type="entry name" value="U32 FAMILY PEPTIDASE"/>
    <property type="match status" value="1"/>
</dbReference>
<accession>A0A8J3EJE4</accession>